<proteinExistence type="predicted"/>
<evidence type="ECO:0000313" key="3">
    <source>
        <dbReference type="Proteomes" id="UP001418222"/>
    </source>
</evidence>
<keyword evidence="3" id="KW-1185">Reference proteome</keyword>
<feature type="transmembrane region" description="Helical" evidence="1">
    <location>
        <begin position="50"/>
        <end position="77"/>
    </location>
</feature>
<name>A0AAP0G9U4_9ASPA</name>
<feature type="transmembrane region" description="Helical" evidence="1">
    <location>
        <begin position="15"/>
        <end position="38"/>
    </location>
</feature>
<gene>
    <name evidence="2" type="ORF">KSP39_PZI007496</name>
</gene>
<comment type="caution">
    <text evidence="2">The sequence shown here is derived from an EMBL/GenBank/DDBJ whole genome shotgun (WGS) entry which is preliminary data.</text>
</comment>
<sequence length="123" mass="14413">MFCSVVPPRPSNSDIYTLILKYMCFFFCLFTLISSYNVDHPHNSGHICKLLLFKCLCLLVCFYLSDLLIVLLIWAFAHDNFKRLYFEEKKNSIPRKYTFIFAKYFQIVETENSVSRSSPLGKG</sequence>
<evidence type="ECO:0000256" key="1">
    <source>
        <dbReference type="SAM" id="Phobius"/>
    </source>
</evidence>
<dbReference type="AlphaFoldDB" id="A0AAP0G9U4"/>
<accession>A0AAP0G9U4</accession>
<keyword evidence="1" id="KW-1133">Transmembrane helix</keyword>
<dbReference type="Proteomes" id="UP001418222">
    <property type="component" value="Unassembled WGS sequence"/>
</dbReference>
<protein>
    <submittedName>
        <fullName evidence="2">Uncharacterized protein</fullName>
    </submittedName>
</protein>
<keyword evidence="1" id="KW-0472">Membrane</keyword>
<organism evidence="2 3">
    <name type="scientific">Platanthera zijinensis</name>
    <dbReference type="NCBI Taxonomy" id="2320716"/>
    <lineage>
        <taxon>Eukaryota</taxon>
        <taxon>Viridiplantae</taxon>
        <taxon>Streptophyta</taxon>
        <taxon>Embryophyta</taxon>
        <taxon>Tracheophyta</taxon>
        <taxon>Spermatophyta</taxon>
        <taxon>Magnoliopsida</taxon>
        <taxon>Liliopsida</taxon>
        <taxon>Asparagales</taxon>
        <taxon>Orchidaceae</taxon>
        <taxon>Orchidoideae</taxon>
        <taxon>Orchideae</taxon>
        <taxon>Orchidinae</taxon>
        <taxon>Platanthera</taxon>
    </lineage>
</organism>
<evidence type="ECO:0000313" key="2">
    <source>
        <dbReference type="EMBL" id="KAK8946743.1"/>
    </source>
</evidence>
<reference evidence="2 3" key="1">
    <citation type="journal article" date="2022" name="Nat. Plants">
        <title>Genomes of leafy and leafless Platanthera orchids illuminate the evolution of mycoheterotrophy.</title>
        <authorList>
            <person name="Li M.H."/>
            <person name="Liu K.W."/>
            <person name="Li Z."/>
            <person name="Lu H.C."/>
            <person name="Ye Q.L."/>
            <person name="Zhang D."/>
            <person name="Wang J.Y."/>
            <person name="Li Y.F."/>
            <person name="Zhong Z.M."/>
            <person name="Liu X."/>
            <person name="Yu X."/>
            <person name="Liu D.K."/>
            <person name="Tu X.D."/>
            <person name="Liu B."/>
            <person name="Hao Y."/>
            <person name="Liao X.Y."/>
            <person name="Jiang Y.T."/>
            <person name="Sun W.H."/>
            <person name="Chen J."/>
            <person name="Chen Y.Q."/>
            <person name="Ai Y."/>
            <person name="Zhai J.W."/>
            <person name="Wu S.S."/>
            <person name="Zhou Z."/>
            <person name="Hsiao Y.Y."/>
            <person name="Wu W.L."/>
            <person name="Chen Y.Y."/>
            <person name="Lin Y.F."/>
            <person name="Hsu J.L."/>
            <person name="Li C.Y."/>
            <person name="Wang Z.W."/>
            <person name="Zhao X."/>
            <person name="Zhong W.Y."/>
            <person name="Ma X.K."/>
            <person name="Ma L."/>
            <person name="Huang J."/>
            <person name="Chen G.Z."/>
            <person name="Huang M.Z."/>
            <person name="Huang L."/>
            <person name="Peng D.H."/>
            <person name="Luo Y.B."/>
            <person name="Zou S.Q."/>
            <person name="Chen S.P."/>
            <person name="Lan S."/>
            <person name="Tsai W.C."/>
            <person name="Van de Peer Y."/>
            <person name="Liu Z.J."/>
        </authorList>
    </citation>
    <scope>NUCLEOTIDE SEQUENCE [LARGE SCALE GENOMIC DNA]</scope>
    <source>
        <strain evidence="2">Lor287</strain>
    </source>
</reference>
<dbReference type="EMBL" id="JBBWWQ010000005">
    <property type="protein sequence ID" value="KAK8946743.1"/>
    <property type="molecule type" value="Genomic_DNA"/>
</dbReference>
<keyword evidence="1" id="KW-0812">Transmembrane</keyword>